<proteinExistence type="inferred from homology"/>
<dbReference type="CDD" id="cd08899">
    <property type="entry name" value="SRPBCC_CalC_Aha1-like_6"/>
    <property type="match status" value="1"/>
</dbReference>
<evidence type="ECO:0000313" key="3">
    <source>
        <dbReference type="EMBL" id="GLF95961.1"/>
    </source>
</evidence>
<dbReference type="InterPro" id="IPR013538">
    <property type="entry name" value="ASHA1/2-like_C"/>
</dbReference>
<dbReference type="SUPFAM" id="SSF55961">
    <property type="entry name" value="Bet v1-like"/>
    <property type="match status" value="1"/>
</dbReference>
<dbReference type="Pfam" id="PF08327">
    <property type="entry name" value="AHSA1"/>
    <property type="match status" value="1"/>
</dbReference>
<name>A0ABQ5P185_9ACTN</name>
<dbReference type="InterPro" id="IPR023393">
    <property type="entry name" value="START-like_dom_sf"/>
</dbReference>
<comment type="caution">
    <text evidence="3">The sequence shown here is derived from an EMBL/GenBank/DDBJ whole genome shotgun (WGS) entry which is preliminary data.</text>
</comment>
<organism evidence="3 4">
    <name type="scientific">Streptomyces yaizuensis</name>
    <dbReference type="NCBI Taxonomy" id="2989713"/>
    <lineage>
        <taxon>Bacteria</taxon>
        <taxon>Bacillati</taxon>
        <taxon>Actinomycetota</taxon>
        <taxon>Actinomycetes</taxon>
        <taxon>Kitasatosporales</taxon>
        <taxon>Streptomycetaceae</taxon>
        <taxon>Streptomyces</taxon>
    </lineage>
</organism>
<keyword evidence="4" id="KW-1185">Reference proteome</keyword>
<dbReference type="EMBL" id="BSBI01000006">
    <property type="protein sequence ID" value="GLF95961.1"/>
    <property type="molecule type" value="Genomic_DNA"/>
</dbReference>
<evidence type="ECO:0000313" key="4">
    <source>
        <dbReference type="Proteomes" id="UP001291653"/>
    </source>
</evidence>
<gene>
    <name evidence="3" type="ORF">SYYSPA8_16710</name>
</gene>
<protein>
    <submittedName>
        <fullName evidence="3">SRPBCC family protein</fullName>
    </submittedName>
</protein>
<evidence type="ECO:0000256" key="1">
    <source>
        <dbReference type="ARBA" id="ARBA00006817"/>
    </source>
</evidence>
<accession>A0ABQ5P185</accession>
<dbReference type="RefSeq" id="WP_323448003.1">
    <property type="nucleotide sequence ID" value="NZ_BSBI01000006.1"/>
</dbReference>
<dbReference type="Proteomes" id="UP001291653">
    <property type="component" value="Unassembled WGS sequence"/>
</dbReference>
<sequence length="216" mass="23118">MSEIADQVNDIHREVATRSVEGDEARVVLLHRAYDAHPADVWAACTDPARIGRWFLPVSGDLRPGGHYRLEGNAGGRILRCEPPRLLRVSWLFGENPGFSEVELRLTPAGNGGTALRLEHVAVVPVEMWKGFGPGAVGVGWDLTLLGLGLHLLGGEIADPTAWQATDEARVFMTRSSEAWGEAHRASGASPEAVAEAVRGTIAFYIPPPAADTDAG</sequence>
<reference evidence="3 4" key="1">
    <citation type="submission" date="2022-10" db="EMBL/GenBank/DDBJ databases">
        <title>Draft genome sequence of Streptomyces sp. YSPA8.</title>
        <authorList>
            <person name="Moriuchi R."/>
            <person name="Dohra H."/>
            <person name="Yamamura H."/>
            <person name="Kodani S."/>
        </authorList>
    </citation>
    <scope>NUCLEOTIDE SEQUENCE [LARGE SCALE GENOMIC DNA]</scope>
    <source>
        <strain evidence="3 4">YSPA8</strain>
    </source>
</reference>
<feature type="domain" description="Activator of Hsp90 ATPase homologue 1/2-like C-terminal" evidence="2">
    <location>
        <begin position="35"/>
        <end position="143"/>
    </location>
</feature>
<evidence type="ECO:0000259" key="2">
    <source>
        <dbReference type="Pfam" id="PF08327"/>
    </source>
</evidence>
<comment type="similarity">
    <text evidence="1">Belongs to the AHA1 family.</text>
</comment>
<dbReference type="Gene3D" id="3.30.530.20">
    <property type="match status" value="1"/>
</dbReference>